<sequence length="91" mass="10820">MDNRNRLNNKLIYVQLLFSLTPKEYGGVANSEVKEMIQDLYNWIKNSTDEELSKKENEVNEFLDSIIDKYKDKFENIKDIDTIANEFNSFF</sequence>
<organism evidence="1 2">
    <name type="scientific">Thermoclostridium stercorarium subsp. leptospartum DSM 9219</name>
    <dbReference type="NCBI Taxonomy" id="1346611"/>
    <lineage>
        <taxon>Bacteria</taxon>
        <taxon>Bacillati</taxon>
        <taxon>Bacillota</taxon>
        <taxon>Clostridia</taxon>
        <taxon>Eubacteriales</taxon>
        <taxon>Oscillospiraceae</taxon>
        <taxon>Thermoclostridium</taxon>
    </lineage>
</organism>
<reference evidence="1 2" key="1">
    <citation type="submission" date="2016-02" db="EMBL/GenBank/DDBJ databases">
        <title>Comparison of Clostridium stercorarium subspecies using comparative genomics and transcriptomics.</title>
        <authorList>
            <person name="Schellenberg J."/>
            <person name="Thallinger G."/>
            <person name="Levin D.B."/>
            <person name="Zhang X."/>
            <person name="Alvare G."/>
            <person name="Fristensky B."/>
            <person name="Sparling R."/>
        </authorList>
    </citation>
    <scope>NUCLEOTIDE SEQUENCE [LARGE SCALE GENOMIC DNA]</scope>
    <source>
        <strain evidence="1 2">DSM 9219</strain>
    </source>
</reference>
<dbReference type="RefSeq" id="WP_065821154.1">
    <property type="nucleotide sequence ID" value="NZ_CP014673.1"/>
</dbReference>
<evidence type="ECO:0000313" key="2">
    <source>
        <dbReference type="Proteomes" id="UP000092931"/>
    </source>
</evidence>
<protein>
    <submittedName>
        <fullName evidence="1">Uncharacterized protein</fullName>
    </submittedName>
</protein>
<proteinExistence type="predicted"/>
<evidence type="ECO:0000313" key="1">
    <source>
        <dbReference type="EMBL" id="ANX02545.1"/>
    </source>
</evidence>
<dbReference type="EMBL" id="CP014673">
    <property type="protein sequence ID" value="ANX02545.1"/>
    <property type="molecule type" value="Genomic_DNA"/>
</dbReference>
<name>A0A1B1YP40_THEST</name>
<accession>A0A1B1YP40</accession>
<dbReference type="AlphaFoldDB" id="A0A1B1YP40"/>
<gene>
    <name evidence="1" type="ORF">CSTERLE_13735</name>
</gene>
<dbReference type="Proteomes" id="UP000092931">
    <property type="component" value="Chromosome"/>
</dbReference>